<keyword evidence="3 5" id="KW-0378">Hydrolase</keyword>
<dbReference type="PANTHER" id="PTHR43390">
    <property type="entry name" value="SIGNAL PEPTIDASE I"/>
    <property type="match status" value="1"/>
</dbReference>
<dbReference type="GO" id="GO:0004252">
    <property type="term" value="F:serine-type endopeptidase activity"/>
    <property type="evidence" value="ECO:0007669"/>
    <property type="project" value="InterPro"/>
</dbReference>
<dbReference type="InterPro" id="IPR012340">
    <property type="entry name" value="NA-bd_OB-fold"/>
</dbReference>
<dbReference type="NCBIfam" id="TIGR02227">
    <property type="entry name" value="sigpep_I_bact"/>
    <property type="match status" value="1"/>
</dbReference>
<comment type="caution">
    <text evidence="8">The sequence shown here is derived from an EMBL/GenBank/DDBJ whole genome shotgun (WGS) entry which is preliminary data.</text>
</comment>
<dbReference type="Gene3D" id="2.40.50.140">
    <property type="entry name" value="Nucleic acid-binding proteins"/>
    <property type="match status" value="1"/>
</dbReference>
<feature type="compositionally biased region" description="Basic and acidic residues" evidence="6">
    <location>
        <begin position="115"/>
        <end position="133"/>
    </location>
</feature>
<feature type="non-terminal residue" evidence="8">
    <location>
        <position position="1"/>
    </location>
</feature>
<dbReference type="InterPro" id="IPR019758">
    <property type="entry name" value="Pept_S26A_signal_pept_1_CS"/>
</dbReference>
<dbReference type="Pfam" id="PF10502">
    <property type="entry name" value="Peptidase_S26"/>
    <property type="match status" value="1"/>
</dbReference>
<keyword evidence="9" id="KW-1185">Reference proteome</keyword>
<keyword evidence="5" id="KW-0999">Mitochondrion inner membrane</keyword>
<dbReference type="InterPro" id="IPR000223">
    <property type="entry name" value="Pept_S26A_signal_pept_1"/>
</dbReference>
<gene>
    <name evidence="8" type="primary">PLSP1</name>
    <name evidence="8" type="ORF">SNEC2469_LOCUS1068</name>
</gene>
<comment type="catalytic activity">
    <reaction evidence="1">
        <text>Cleavage of hydrophobic, N-terminal signal or leader sequences from secreted and periplasmic proteins.</text>
        <dbReference type="EC" id="3.4.21.89"/>
    </reaction>
</comment>
<dbReference type="AlphaFoldDB" id="A0A812J448"/>
<name>A0A812J448_9DINO</name>
<dbReference type="PROSITE" id="PS00761">
    <property type="entry name" value="SPASE_I_3"/>
    <property type="match status" value="1"/>
</dbReference>
<dbReference type="Gene3D" id="2.10.109.10">
    <property type="entry name" value="Umud Fragment, subunit A"/>
    <property type="match status" value="1"/>
</dbReference>
<dbReference type="CDD" id="cd06530">
    <property type="entry name" value="S26_SPase_I"/>
    <property type="match status" value="1"/>
</dbReference>
<dbReference type="EC" id="3.4.21.-" evidence="5"/>
<evidence type="ECO:0000256" key="1">
    <source>
        <dbReference type="ARBA" id="ARBA00000677"/>
    </source>
</evidence>
<sequence length="560" mass="61434">MAVQGQLDLKLGDRRALKASIAGMCGLLLWRMQLSCAPHPCFASSPSLRVSRSRPLSREHLAGTAHASSSHARLNCGRTLAAPAALLAGAGAGAAANSRRRRSFAGRKSAQADGEMARDPEAGAERVARDPEAPRSQAAEPSRGEGDDGLKGFVRKLKEDPEFQEDVKTFFTSLTVALLIRGFLVEPRFIPSLSMYPNFDIGDQLTVDKVSKRWREYQRRDVVVFNPPPAFSLVVGGDRSGDALIKRVVALAGDTVEIKNGGTLYINGEAQDEPFTNEAAKYDFGPITVPDGCVFVLGDNRNQSLDGHVWGPLPVENIIGRTRDSEVLATMACWFRRRSSALRCPKACAGRIVNVYGGFGFLKQLGNDGDGQDIFFRAADVIGINCLEPGSASTECLEINLRTSSKKFYINLEDEVSFVMSKDLTGKPCAASVVKERKGAWRTNRGRRLPGVKEKKETIKDQVKRLTAMDTDQVLQNATLFKDILDSPDFEFSHLYKVITMLASKDLLEDTRSDRIYRLFLESNAMQACLRTTIIKQGAGRHHGNFLEDNLSTCALHAHV</sequence>
<dbReference type="Proteomes" id="UP000601435">
    <property type="component" value="Unassembled WGS sequence"/>
</dbReference>
<evidence type="ECO:0000313" key="8">
    <source>
        <dbReference type="EMBL" id="CAE7189760.1"/>
    </source>
</evidence>
<dbReference type="GO" id="GO:0009003">
    <property type="term" value="F:signal peptidase activity"/>
    <property type="evidence" value="ECO:0007669"/>
    <property type="project" value="UniProtKB-EC"/>
</dbReference>
<keyword evidence="5" id="KW-0472">Membrane</keyword>
<keyword evidence="5" id="KW-0645">Protease</keyword>
<comment type="similarity">
    <text evidence="2 5">Belongs to the peptidase S26 family.</text>
</comment>
<proteinExistence type="inferred from homology"/>
<dbReference type="InterPro" id="IPR019533">
    <property type="entry name" value="Peptidase_S26"/>
</dbReference>
<dbReference type="GO" id="GO:0006465">
    <property type="term" value="P:signal peptide processing"/>
    <property type="evidence" value="ECO:0007669"/>
    <property type="project" value="InterPro"/>
</dbReference>
<evidence type="ECO:0000256" key="2">
    <source>
        <dbReference type="ARBA" id="ARBA00009370"/>
    </source>
</evidence>
<feature type="active site" evidence="4">
    <location>
        <position position="246"/>
    </location>
</feature>
<dbReference type="PANTHER" id="PTHR43390:SF1">
    <property type="entry name" value="CHLOROPLAST PROCESSING PEPTIDASE"/>
    <property type="match status" value="1"/>
</dbReference>
<evidence type="ECO:0000256" key="5">
    <source>
        <dbReference type="RuleBase" id="RU362041"/>
    </source>
</evidence>
<dbReference type="SUPFAM" id="SSF51306">
    <property type="entry name" value="LexA/Signal peptidase"/>
    <property type="match status" value="1"/>
</dbReference>
<accession>A0A812J448</accession>
<evidence type="ECO:0000256" key="4">
    <source>
        <dbReference type="PIRSR" id="PIRSR600223-1"/>
    </source>
</evidence>
<dbReference type="OrthoDB" id="308440at2759"/>
<evidence type="ECO:0000256" key="6">
    <source>
        <dbReference type="SAM" id="MobiDB-lite"/>
    </source>
</evidence>
<protein>
    <recommendedName>
        <fullName evidence="5">Mitochondrial inner membrane protease subunit</fullName>
        <ecNumber evidence="5">3.4.21.-</ecNumber>
    </recommendedName>
</protein>
<feature type="compositionally biased region" description="Basic and acidic residues" evidence="6">
    <location>
        <begin position="142"/>
        <end position="151"/>
    </location>
</feature>
<keyword evidence="5" id="KW-0496">Mitochondrion</keyword>
<organism evidence="8 9">
    <name type="scientific">Symbiodinium necroappetens</name>
    <dbReference type="NCBI Taxonomy" id="1628268"/>
    <lineage>
        <taxon>Eukaryota</taxon>
        <taxon>Sar</taxon>
        <taxon>Alveolata</taxon>
        <taxon>Dinophyceae</taxon>
        <taxon>Suessiales</taxon>
        <taxon>Symbiodiniaceae</taxon>
        <taxon>Symbiodinium</taxon>
    </lineage>
</organism>
<feature type="domain" description="Peptidase S26" evidence="7">
    <location>
        <begin position="167"/>
        <end position="323"/>
    </location>
</feature>
<evidence type="ECO:0000313" key="9">
    <source>
        <dbReference type="Proteomes" id="UP000601435"/>
    </source>
</evidence>
<feature type="region of interest" description="Disordered" evidence="6">
    <location>
        <begin position="98"/>
        <end position="151"/>
    </location>
</feature>
<dbReference type="GO" id="GO:0005743">
    <property type="term" value="C:mitochondrial inner membrane"/>
    <property type="evidence" value="ECO:0007669"/>
    <property type="project" value="UniProtKB-SubCell"/>
</dbReference>
<comment type="subcellular location">
    <subcellularLocation>
        <location evidence="5">Mitochondrion inner membrane</location>
    </subcellularLocation>
</comment>
<evidence type="ECO:0000259" key="7">
    <source>
        <dbReference type="Pfam" id="PF10502"/>
    </source>
</evidence>
<dbReference type="PRINTS" id="PR00727">
    <property type="entry name" value="LEADERPTASE"/>
</dbReference>
<reference evidence="8" key="1">
    <citation type="submission" date="2021-02" db="EMBL/GenBank/DDBJ databases">
        <authorList>
            <person name="Dougan E. K."/>
            <person name="Rhodes N."/>
            <person name="Thang M."/>
            <person name="Chan C."/>
        </authorList>
    </citation>
    <scope>NUCLEOTIDE SEQUENCE</scope>
</reference>
<dbReference type="InterPro" id="IPR036286">
    <property type="entry name" value="LexA/Signal_pep-like_sf"/>
</dbReference>
<dbReference type="EMBL" id="CAJNJA010005403">
    <property type="protein sequence ID" value="CAE7189760.1"/>
    <property type="molecule type" value="Genomic_DNA"/>
</dbReference>
<feature type="active site" evidence="4">
    <location>
        <position position="194"/>
    </location>
</feature>
<evidence type="ECO:0000256" key="3">
    <source>
        <dbReference type="ARBA" id="ARBA00022801"/>
    </source>
</evidence>